<gene>
    <name evidence="2" type="ORF">EMPS_02718</name>
</gene>
<keyword evidence="1" id="KW-0732">Signal</keyword>
<name>A0A9P3H5F3_9FUNG</name>
<evidence type="ECO:0000256" key="1">
    <source>
        <dbReference type="SAM" id="SignalP"/>
    </source>
</evidence>
<reference evidence="2" key="2">
    <citation type="journal article" date="2022" name="Microbiol. Resour. Announc.">
        <title>Whole-Genome Sequence of Entomortierella parvispora E1425, a Mucoromycotan Fungus Associated with Burkholderiaceae-Related Endosymbiotic Bacteria.</title>
        <authorList>
            <person name="Herlambang A."/>
            <person name="Guo Y."/>
            <person name="Takashima Y."/>
            <person name="Narisawa K."/>
            <person name="Ohta H."/>
            <person name="Nishizawa T."/>
        </authorList>
    </citation>
    <scope>NUCLEOTIDE SEQUENCE</scope>
    <source>
        <strain evidence="2">E1425</strain>
    </source>
</reference>
<keyword evidence="3" id="KW-1185">Reference proteome</keyword>
<dbReference type="EMBL" id="BQFW01000004">
    <property type="protein sequence ID" value="GJJ70369.1"/>
    <property type="molecule type" value="Genomic_DNA"/>
</dbReference>
<reference evidence="2" key="1">
    <citation type="submission" date="2021-11" db="EMBL/GenBank/DDBJ databases">
        <authorList>
            <person name="Herlambang A."/>
            <person name="Guo Y."/>
            <person name="Takashima Y."/>
            <person name="Nishizawa T."/>
        </authorList>
    </citation>
    <scope>NUCLEOTIDE SEQUENCE</scope>
    <source>
        <strain evidence="2">E1425</strain>
    </source>
</reference>
<evidence type="ECO:0000313" key="3">
    <source>
        <dbReference type="Proteomes" id="UP000827284"/>
    </source>
</evidence>
<sequence length="127" mass="13237">MLSVFKHLATLSVAVAVCATSARASLDIVGPGNGNVWVVGLPAIIVWKFNSPLKADDTMVISIVDITSPKTVTILDKKAILGLEYIPLLAVPEVDCGSNCVLELSATSTTGGAPTVARSEVFTILKK</sequence>
<feature type="chain" id="PRO_5040189363" evidence="1">
    <location>
        <begin position="25"/>
        <end position="127"/>
    </location>
</feature>
<dbReference type="Proteomes" id="UP000827284">
    <property type="component" value="Unassembled WGS sequence"/>
</dbReference>
<organism evidence="2 3">
    <name type="scientific">Entomortierella parvispora</name>
    <dbReference type="NCBI Taxonomy" id="205924"/>
    <lineage>
        <taxon>Eukaryota</taxon>
        <taxon>Fungi</taxon>
        <taxon>Fungi incertae sedis</taxon>
        <taxon>Mucoromycota</taxon>
        <taxon>Mortierellomycotina</taxon>
        <taxon>Mortierellomycetes</taxon>
        <taxon>Mortierellales</taxon>
        <taxon>Mortierellaceae</taxon>
        <taxon>Entomortierella</taxon>
    </lineage>
</organism>
<evidence type="ECO:0000313" key="2">
    <source>
        <dbReference type="EMBL" id="GJJ70369.1"/>
    </source>
</evidence>
<protein>
    <submittedName>
        <fullName evidence="2">Uncharacterized protein</fullName>
    </submittedName>
</protein>
<accession>A0A9P3H5F3</accession>
<proteinExistence type="predicted"/>
<dbReference type="AlphaFoldDB" id="A0A9P3H5F3"/>
<comment type="caution">
    <text evidence="2">The sequence shown here is derived from an EMBL/GenBank/DDBJ whole genome shotgun (WGS) entry which is preliminary data.</text>
</comment>
<feature type="signal peptide" evidence="1">
    <location>
        <begin position="1"/>
        <end position="24"/>
    </location>
</feature>